<dbReference type="EMBL" id="FRBQ01000002">
    <property type="protein sequence ID" value="SHL71321.1"/>
    <property type="molecule type" value="Genomic_DNA"/>
</dbReference>
<evidence type="ECO:0000256" key="1">
    <source>
        <dbReference type="ARBA" id="ARBA00022603"/>
    </source>
</evidence>
<evidence type="ECO:0000259" key="4">
    <source>
        <dbReference type="Pfam" id="PF08242"/>
    </source>
</evidence>
<dbReference type="InterPro" id="IPR029063">
    <property type="entry name" value="SAM-dependent_MTases_sf"/>
</dbReference>
<protein>
    <submittedName>
        <fullName evidence="5">Methyltransferase domain-containing protein</fullName>
    </submittedName>
</protein>
<dbReference type="GO" id="GO:0008168">
    <property type="term" value="F:methyltransferase activity"/>
    <property type="evidence" value="ECO:0007669"/>
    <property type="project" value="UniProtKB-KW"/>
</dbReference>
<keyword evidence="3" id="KW-0949">S-adenosyl-L-methionine</keyword>
<dbReference type="PANTHER" id="PTHR43464:SF19">
    <property type="entry name" value="UBIQUINONE BIOSYNTHESIS O-METHYLTRANSFERASE, MITOCHONDRIAL"/>
    <property type="match status" value="1"/>
</dbReference>
<accession>A0A1M7CVQ8</accession>
<proteinExistence type="predicted"/>
<dbReference type="Pfam" id="PF08242">
    <property type="entry name" value="Methyltransf_12"/>
    <property type="match status" value="1"/>
</dbReference>
<dbReference type="OrthoDB" id="9801609at2"/>
<dbReference type="STRING" id="1220495.SAMN05216288_2262"/>
<sequence length="252" mass="28496">MSTQGRIKGTNVPIDYEATQAFFEERGRREYASALSTTMYQDNDPELVMQRDQAEKAVLAPQLQLPAEARALDVGCGVGRWGWFLNQTVPGIDYLGIDFSEALIQKARQEALQRGDSSLRFQTMSAINIQPDELLIRPPFDLVIISGLLIYLNDDDCIKVLRSACELCAPAGKIYLREPVGVQERLTLDRFYSQELRYEYSAIYRTVAELEGLLAQAGLLPALRIQVSGCLFSADLEKRTETRQHYFIFQKS</sequence>
<name>A0A1M7CVQ8_9GAMM</name>
<keyword evidence="2 5" id="KW-0808">Transferase</keyword>
<evidence type="ECO:0000256" key="3">
    <source>
        <dbReference type="ARBA" id="ARBA00022691"/>
    </source>
</evidence>
<dbReference type="Proteomes" id="UP000184305">
    <property type="component" value="Unassembled WGS sequence"/>
</dbReference>
<dbReference type="PANTHER" id="PTHR43464">
    <property type="entry name" value="METHYLTRANSFERASE"/>
    <property type="match status" value="1"/>
</dbReference>
<gene>
    <name evidence="5" type="ORF">SAMN05216288_2262</name>
</gene>
<evidence type="ECO:0000313" key="5">
    <source>
        <dbReference type="EMBL" id="SHL71321.1"/>
    </source>
</evidence>
<dbReference type="Gene3D" id="3.40.50.150">
    <property type="entry name" value="Vaccinia Virus protein VP39"/>
    <property type="match status" value="1"/>
</dbReference>
<keyword evidence="1 5" id="KW-0489">Methyltransferase</keyword>
<organism evidence="5 6">
    <name type="scientific">Phytopseudomonas punonensis</name>
    <dbReference type="NCBI Taxonomy" id="1220495"/>
    <lineage>
        <taxon>Bacteria</taxon>
        <taxon>Pseudomonadati</taxon>
        <taxon>Pseudomonadota</taxon>
        <taxon>Gammaproteobacteria</taxon>
        <taxon>Pseudomonadales</taxon>
        <taxon>Pseudomonadaceae</taxon>
        <taxon>Phytopseudomonas</taxon>
    </lineage>
</organism>
<keyword evidence="6" id="KW-1185">Reference proteome</keyword>
<dbReference type="InterPro" id="IPR013217">
    <property type="entry name" value="Methyltransf_12"/>
</dbReference>
<evidence type="ECO:0000313" key="6">
    <source>
        <dbReference type="Proteomes" id="UP000184305"/>
    </source>
</evidence>
<dbReference type="SUPFAM" id="SSF53335">
    <property type="entry name" value="S-adenosyl-L-methionine-dependent methyltransferases"/>
    <property type="match status" value="1"/>
</dbReference>
<dbReference type="CDD" id="cd02440">
    <property type="entry name" value="AdoMet_MTases"/>
    <property type="match status" value="1"/>
</dbReference>
<reference evidence="6" key="1">
    <citation type="submission" date="2016-11" db="EMBL/GenBank/DDBJ databases">
        <authorList>
            <person name="Varghese N."/>
            <person name="Submissions S."/>
        </authorList>
    </citation>
    <scope>NUCLEOTIDE SEQUENCE [LARGE SCALE GENOMIC DNA]</scope>
    <source>
        <strain evidence="6">CECT 8089</strain>
    </source>
</reference>
<dbReference type="RefSeq" id="WP_073264299.1">
    <property type="nucleotide sequence ID" value="NZ_FRBQ01000002.1"/>
</dbReference>
<evidence type="ECO:0000256" key="2">
    <source>
        <dbReference type="ARBA" id="ARBA00022679"/>
    </source>
</evidence>
<dbReference type="AlphaFoldDB" id="A0A1M7CVQ8"/>
<dbReference type="GO" id="GO:0032259">
    <property type="term" value="P:methylation"/>
    <property type="evidence" value="ECO:0007669"/>
    <property type="project" value="UniProtKB-KW"/>
</dbReference>
<feature type="domain" description="Methyltransferase type 12" evidence="4">
    <location>
        <begin position="72"/>
        <end position="173"/>
    </location>
</feature>